<dbReference type="STRING" id="914234.M2QMS8"/>
<proteinExistence type="predicted"/>
<dbReference type="OrthoDB" id="2797114at2759"/>
<evidence type="ECO:0000313" key="2">
    <source>
        <dbReference type="Proteomes" id="UP000016930"/>
    </source>
</evidence>
<dbReference type="EMBL" id="KB445806">
    <property type="protein sequence ID" value="EMD33450.1"/>
    <property type="molecule type" value="Genomic_DNA"/>
</dbReference>
<dbReference type="AlphaFoldDB" id="M2QMS8"/>
<keyword evidence="2" id="KW-1185">Reference proteome</keyword>
<protein>
    <recommendedName>
        <fullName evidence="3">Fe2OG dioxygenase domain-containing protein</fullName>
    </recommendedName>
</protein>
<reference evidence="1 2" key="1">
    <citation type="journal article" date="2012" name="Proc. Natl. Acad. Sci. U.S.A.">
        <title>Comparative genomics of Ceriporiopsis subvermispora and Phanerochaete chrysosporium provide insight into selective ligninolysis.</title>
        <authorList>
            <person name="Fernandez-Fueyo E."/>
            <person name="Ruiz-Duenas F.J."/>
            <person name="Ferreira P."/>
            <person name="Floudas D."/>
            <person name="Hibbett D.S."/>
            <person name="Canessa P."/>
            <person name="Larrondo L.F."/>
            <person name="James T.Y."/>
            <person name="Seelenfreund D."/>
            <person name="Lobos S."/>
            <person name="Polanco R."/>
            <person name="Tello M."/>
            <person name="Honda Y."/>
            <person name="Watanabe T."/>
            <person name="Watanabe T."/>
            <person name="Ryu J.S."/>
            <person name="Kubicek C.P."/>
            <person name="Schmoll M."/>
            <person name="Gaskell J."/>
            <person name="Hammel K.E."/>
            <person name="St John F.J."/>
            <person name="Vanden Wymelenberg A."/>
            <person name="Sabat G."/>
            <person name="Splinter BonDurant S."/>
            <person name="Syed K."/>
            <person name="Yadav J.S."/>
            <person name="Doddapaneni H."/>
            <person name="Subramanian V."/>
            <person name="Lavin J.L."/>
            <person name="Oguiza J.A."/>
            <person name="Perez G."/>
            <person name="Pisabarro A.G."/>
            <person name="Ramirez L."/>
            <person name="Santoyo F."/>
            <person name="Master E."/>
            <person name="Coutinho P.M."/>
            <person name="Henrissat B."/>
            <person name="Lombard V."/>
            <person name="Magnuson J.K."/>
            <person name="Kuees U."/>
            <person name="Hori C."/>
            <person name="Igarashi K."/>
            <person name="Samejima M."/>
            <person name="Held B.W."/>
            <person name="Barry K.W."/>
            <person name="LaButti K.M."/>
            <person name="Lapidus A."/>
            <person name="Lindquist E.A."/>
            <person name="Lucas S.M."/>
            <person name="Riley R."/>
            <person name="Salamov A.A."/>
            <person name="Hoffmeister D."/>
            <person name="Schwenk D."/>
            <person name="Hadar Y."/>
            <person name="Yarden O."/>
            <person name="de Vries R.P."/>
            <person name="Wiebenga A."/>
            <person name="Stenlid J."/>
            <person name="Eastwood D."/>
            <person name="Grigoriev I.V."/>
            <person name="Berka R.M."/>
            <person name="Blanchette R.A."/>
            <person name="Kersten P."/>
            <person name="Martinez A.T."/>
            <person name="Vicuna R."/>
            <person name="Cullen D."/>
        </authorList>
    </citation>
    <scope>NUCLEOTIDE SEQUENCE [LARGE SCALE GENOMIC DNA]</scope>
    <source>
        <strain evidence="1 2">B</strain>
    </source>
</reference>
<gene>
    <name evidence="1" type="ORF">CERSUDRAFT_22932</name>
</gene>
<evidence type="ECO:0000313" key="1">
    <source>
        <dbReference type="EMBL" id="EMD33450.1"/>
    </source>
</evidence>
<dbReference type="Proteomes" id="UP000016930">
    <property type="component" value="Unassembled WGS sequence"/>
</dbReference>
<sequence length="235" mass="26184">LVDKDGVVFAVFVGRPAGGESWQALFAELDQLLKQFRSSMSLKCEDHRRGTYATISTGYSFGGGRTVPMNIARSPRRHAALRKLCSHPVLQRLVGFARSAFTFYMPKLYKKYVDCIMSLEKRDPTLQRPFECSPFPAASFNFPPHTVTYEHVDAENLADGICIVYAGGCFDYRAGGHLLLRQLGIAVEFPPTTLAIIPSASILHGNVNTQPGEERWSFTQYAAGDLFRYEGCGFR</sequence>
<accession>M2QMS8</accession>
<feature type="non-terminal residue" evidence="1">
    <location>
        <position position="235"/>
    </location>
</feature>
<organism evidence="1 2">
    <name type="scientific">Ceriporiopsis subvermispora (strain B)</name>
    <name type="common">White-rot fungus</name>
    <name type="synonym">Gelatoporia subvermispora</name>
    <dbReference type="NCBI Taxonomy" id="914234"/>
    <lineage>
        <taxon>Eukaryota</taxon>
        <taxon>Fungi</taxon>
        <taxon>Dikarya</taxon>
        <taxon>Basidiomycota</taxon>
        <taxon>Agaricomycotina</taxon>
        <taxon>Agaricomycetes</taxon>
        <taxon>Polyporales</taxon>
        <taxon>Gelatoporiaceae</taxon>
        <taxon>Gelatoporia</taxon>
    </lineage>
</organism>
<feature type="non-terminal residue" evidence="1">
    <location>
        <position position="1"/>
    </location>
</feature>
<dbReference type="HOGENOM" id="CLU_031314_2_0_1"/>
<name>M2QMS8_CERS8</name>
<dbReference type="Gene3D" id="3.60.130.30">
    <property type="match status" value="1"/>
</dbReference>
<evidence type="ECO:0008006" key="3">
    <source>
        <dbReference type="Google" id="ProtNLM"/>
    </source>
</evidence>